<name>A0A1J5PXS4_9ZZZZ</name>
<protein>
    <submittedName>
        <fullName evidence="2">Uncharacterized protein</fullName>
    </submittedName>
</protein>
<reference evidence="2" key="1">
    <citation type="submission" date="2016-10" db="EMBL/GenBank/DDBJ databases">
        <title>Sequence of Gallionella enrichment culture.</title>
        <authorList>
            <person name="Poehlein A."/>
            <person name="Muehling M."/>
            <person name="Daniel R."/>
        </authorList>
    </citation>
    <scope>NUCLEOTIDE SEQUENCE</scope>
</reference>
<feature type="region of interest" description="Disordered" evidence="1">
    <location>
        <begin position="29"/>
        <end position="68"/>
    </location>
</feature>
<proteinExistence type="predicted"/>
<dbReference type="EMBL" id="MLJW01001909">
    <property type="protein sequence ID" value="OIQ76294.1"/>
    <property type="molecule type" value="Genomic_DNA"/>
</dbReference>
<comment type="caution">
    <text evidence="2">The sequence shown here is derived from an EMBL/GenBank/DDBJ whole genome shotgun (WGS) entry which is preliminary data.</text>
</comment>
<organism evidence="2">
    <name type="scientific">mine drainage metagenome</name>
    <dbReference type="NCBI Taxonomy" id="410659"/>
    <lineage>
        <taxon>unclassified sequences</taxon>
        <taxon>metagenomes</taxon>
        <taxon>ecological metagenomes</taxon>
    </lineage>
</organism>
<accession>A0A1J5PXS4</accession>
<evidence type="ECO:0000256" key="1">
    <source>
        <dbReference type="SAM" id="MobiDB-lite"/>
    </source>
</evidence>
<feature type="compositionally biased region" description="Low complexity" evidence="1">
    <location>
        <begin position="289"/>
        <end position="307"/>
    </location>
</feature>
<gene>
    <name evidence="2" type="ORF">GALL_420270</name>
</gene>
<sequence>MVLLQRGGEAFQREVGACARADPAFEVAAGKPRRRGPAPGVDAQRGADAVGGTLGEQPEGRQLAAPDLEQRRAVGVELEREVARRGARTPARRRVQRAHAGVAPDDVGRARRFAQMGGEFAAQIVDFDVAAALVERVVVDVDLGRAQQREVVLERNREQHAAFAGLQQVGVVAGMPPRHHQVAAAYQPQRRRLLAAEHLAREAPGPRSAGVDQRTRVDTPLAPRIAQRQPPVRAAARRGDAGCARQHDAAALGGVDRAADDQPRVVGARVVVGVGVAVMRRQHVVAQRQRGAARQAGAARQRVVQRQPGRDQPARPSAMRLMGQHEALRLHQMRRGAQQALALGQRRAHQRELEMLEIAQAAVNQFGRRRRGVRAEVVALAQQHAQAASGEVAGDAGAVDAAADDGGVECRVRGELVIH</sequence>
<evidence type="ECO:0000313" key="2">
    <source>
        <dbReference type="EMBL" id="OIQ76294.1"/>
    </source>
</evidence>
<dbReference type="AlphaFoldDB" id="A0A1J5PXS4"/>
<feature type="region of interest" description="Disordered" evidence="1">
    <location>
        <begin position="289"/>
        <end position="317"/>
    </location>
</feature>